<evidence type="ECO:0000256" key="1">
    <source>
        <dbReference type="ARBA" id="ARBA00000083"/>
    </source>
</evidence>
<evidence type="ECO:0000259" key="11">
    <source>
        <dbReference type="Pfam" id="PF01370"/>
    </source>
</evidence>
<feature type="domain" description="NAD-dependent epimerase/dehydratase" evidence="11">
    <location>
        <begin position="3"/>
        <end position="262"/>
    </location>
</feature>
<dbReference type="NCBIfam" id="TIGR01179">
    <property type="entry name" value="galE"/>
    <property type="match status" value="1"/>
</dbReference>
<dbReference type="SUPFAM" id="SSF51735">
    <property type="entry name" value="NAD(P)-binding Rossmann-fold domains"/>
    <property type="match status" value="1"/>
</dbReference>
<comment type="subunit">
    <text evidence="10">Homodimer.</text>
</comment>
<evidence type="ECO:0000256" key="6">
    <source>
        <dbReference type="ARBA" id="ARBA00018569"/>
    </source>
</evidence>
<evidence type="ECO:0000256" key="8">
    <source>
        <dbReference type="ARBA" id="ARBA00023144"/>
    </source>
</evidence>
<evidence type="ECO:0000256" key="4">
    <source>
        <dbReference type="ARBA" id="ARBA00007637"/>
    </source>
</evidence>
<evidence type="ECO:0000256" key="10">
    <source>
        <dbReference type="RuleBase" id="RU366046"/>
    </source>
</evidence>
<dbReference type="GO" id="GO:0006012">
    <property type="term" value="P:galactose metabolic process"/>
    <property type="evidence" value="ECO:0007669"/>
    <property type="project" value="UniProtKB-UniPathway"/>
</dbReference>
<keyword evidence="9 10" id="KW-0413">Isomerase</keyword>
<name>A0A5C8I2X1_9MICO</name>
<comment type="cofactor">
    <cofactor evidence="2 10">
        <name>NAD(+)</name>
        <dbReference type="ChEBI" id="CHEBI:57540"/>
    </cofactor>
</comment>
<sequence length="341" mass="36069">MRVLLAGGAGYVGTHTAVALLEAGHEVVLLDDLSGTQAVAAARVEQITGASAPLVVGDAADDAVVEAVFAEHGPIDAVIHLAAFKAVGESTQQPLKYYSNNLDTTFALLRAGVAHGIRSFVFSSTGTVYSDPADLPFTEESTTSVDLSNAYSKSKRMNEVVLADVARVNPELNVTVLRYFNPVGAHPSGLIGEDPSGIPNNLMPYVSRVAIGTLDRIGVFGNDYDTPDGTGLRDYIHVVDLAEGHVAALEKAEPGFAIYNLGTGIPVSVLQLIASFEAAVGHELPTEILPRRAGDVAATYCNPSKAARDLGWRTRLGIDDACRDYWNWQSTNPQGYSTTTA</sequence>
<dbReference type="InterPro" id="IPR001509">
    <property type="entry name" value="Epimerase_deHydtase"/>
</dbReference>
<dbReference type="InterPro" id="IPR036291">
    <property type="entry name" value="NAD(P)-bd_dom_sf"/>
</dbReference>
<dbReference type="Gene3D" id="3.90.25.10">
    <property type="entry name" value="UDP-galactose 4-epimerase, domain 1"/>
    <property type="match status" value="1"/>
</dbReference>
<dbReference type="GO" id="GO:0005829">
    <property type="term" value="C:cytosol"/>
    <property type="evidence" value="ECO:0007669"/>
    <property type="project" value="TreeGrafter"/>
</dbReference>
<dbReference type="Proteomes" id="UP000321034">
    <property type="component" value="Unassembled WGS sequence"/>
</dbReference>
<evidence type="ECO:0000256" key="3">
    <source>
        <dbReference type="ARBA" id="ARBA00004947"/>
    </source>
</evidence>
<dbReference type="InterPro" id="IPR005886">
    <property type="entry name" value="UDP_G4E"/>
</dbReference>
<evidence type="ECO:0000313" key="12">
    <source>
        <dbReference type="EMBL" id="TXK12233.1"/>
    </source>
</evidence>
<evidence type="ECO:0000256" key="5">
    <source>
        <dbReference type="ARBA" id="ARBA00013189"/>
    </source>
</evidence>
<evidence type="ECO:0000313" key="13">
    <source>
        <dbReference type="Proteomes" id="UP000321034"/>
    </source>
</evidence>
<evidence type="ECO:0000256" key="2">
    <source>
        <dbReference type="ARBA" id="ARBA00001911"/>
    </source>
</evidence>
<dbReference type="NCBIfam" id="NF007956">
    <property type="entry name" value="PRK10675.1"/>
    <property type="match status" value="1"/>
</dbReference>
<evidence type="ECO:0000256" key="9">
    <source>
        <dbReference type="ARBA" id="ARBA00023235"/>
    </source>
</evidence>
<dbReference type="PANTHER" id="PTHR43725">
    <property type="entry name" value="UDP-GLUCOSE 4-EPIMERASE"/>
    <property type="match status" value="1"/>
</dbReference>
<comment type="caution">
    <text evidence="12">The sequence shown here is derived from an EMBL/GenBank/DDBJ whole genome shotgun (WGS) entry which is preliminary data.</text>
</comment>
<dbReference type="PRINTS" id="PR01713">
    <property type="entry name" value="NUCEPIMERASE"/>
</dbReference>
<keyword evidence="7 10" id="KW-0520">NAD</keyword>
<dbReference type="AlphaFoldDB" id="A0A5C8I2X1"/>
<dbReference type="PANTHER" id="PTHR43725:SF47">
    <property type="entry name" value="UDP-GLUCOSE 4-EPIMERASE"/>
    <property type="match status" value="1"/>
</dbReference>
<accession>A0A5C8I2X1</accession>
<evidence type="ECO:0000256" key="7">
    <source>
        <dbReference type="ARBA" id="ARBA00023027"/>
    </source>
</evidence>
<dbReference type="UniPathway" id="UPA00214"/>
<dbReference type="Gene3D" id="3.40.50.720">
    <property type="entry name" value="NAD(P)-binding Rossmann-like Domain"/>
    <property type="match status" value="1"/>
</dbReference>
<dbReference type="OrthoDB" id="9801785at2"/>
<proteinExistence type="inferred from homology"/>
<dbReference type="EC" id="5.1.3.2" evidence="5 10"/>
<keyword evidence="13" id="KW-1185">Reference proteome</keyword>
<gene>
    <name evidence="12" type="primary">galE</name>
    <name evidence="12" type="ORF">FVP77_01735</name>
</gene>
<comment type="similarity">
    <text evidence="4 10">Belongs to the NAD(P)-dependent epimerase/dehydratase family.</text>
</comment>
<organism evidence="12 13">
    <name type="scientific">Microbacterium hatanonis</name>
    <dbReference type="NCBI Taxonomy" id="404366"/>
    <lineage>
        <taxon>Bacteria</taxon>
        <taxon>Bacillati</taxon>
        <taxon>Actinomycetota</taxon>
        <taxon>Actinomycetes</taxon>
        <taxon>Micrococcales</taxon>
        <taxon>Microbacteriaceae</taxon>
        <taxon>Microbacterium</taxon>
    </lineage>
</organism>
<protein>
    <recommendedName>
        <fullName evidence="6 10">UDP-glucose 4-epimerase</fullName>
        <ecNumber evidence="5 10">5.1.3.2</ecNumber>
    </recommendedName>
</protein>
<comment type="pathway">
    <text evidence="3 10">Carbohydrate metabolism; galactose metabolism.</text>
</comment>
<dbReference type="Pfam" id="PF01370">
    <property type="entry name" value="Epimerase"/>
    <property type="match status" value="1"/>
</dbReference>
<dbReference type="GO" id="GO:0003978">
    <property type="term" value="F:UDP-glucose 4-epimerase activity"/>
    <property type="evidence" value="ECO:0007669"/>
    <property type="project" value="UniProtKB-UniRule"/>
</dbReference>
<keyword evidence="8" id="KW-0299">Galactose metabolism</keyword>
<comment type="catalytic activity">
    <reaction evidence="1 10">
        <text>UDP-alpha-D-glucose = UDP-alpha-D-galactose</text>
        <dbReference type="Rhea" id="RHEA:22168"/>
        <dbReference type="ChEBI" id="CHEBI:58885"/>
        <dbReference type="ChEBI" id="CHEBI:66914"/>
        <dbReference type="EC" id="5.1.3.2"/>
    </reaction>
</comment>
<dbReference type="RefSeq" id="WP_147892973.1">
    <property type="nucleotide sequence ID" value="NZ_BAAANR010000001.1"/>
</dbReference>
<dbReference type="CDD" id="cd05247">
    <property type="entry name" value="UDP_G4E_1_SDR_e"/>
    <property type="match status" value="1"/>
</dbReference>
<reference evidence="12 13" key="1">
    <citation type="submission" date="2019-08" db="EMBL/GenBank/DDBJ databases">
        <authorList>
            <person name="Dong K."/>
        </authorList>
    </citation>
    <scope>NUCLEOTIDE SEQUENCE [LARGE SCALE GENOMIC DNA]</scope>
    <source>
        <strain evidence="12 13">JCM14558</strain>
    </source>
</reference>
<dbReference type="EMBL" id="VRSV01000001">
    <property type="protein sequence ID" value="TXK12233.1"/>
    <property type="molecule type" value="Genomic_DNA"/>
</dbReference>
<keyword evidence="10" id="KW-0119">Carbohydrate metabolism</keyword>